<dbReference type="Gene3D" id="3.40.50.2300">
    <property type="match status" value="1"/>
</dbReference>
<dbReference type="PANTHER" id="PTHR44591">
    <property type="entry name" value="STRESS RESPONSE REGULATOR PROTEIN 1"/>
    <property type="match status" value="1"/>
</dbReference>
<protein>
    <recommendedName>
        <fullName evidence="3">Response regulatory domain-containing protein</fullName>
    </recommendedName>
</protein>
<comment type="caution">
    <text evidence="4">The sequence shown here is derived from an EMBL/GenBank/DDBJ whole genome shotgun (WGS) entry which is preliminary data.</text>
</comment>
<dbReference type="GO" id="GO:0000160">
    <property type="term" value="P:phosphorelay signal transduction system"/>
    <property type="evidence" value="ECO:0007669"/>
    <property type="project" value="InterPro"/>
</dbReference>
<organism evidence="4 5">
    <name type="scientific">Sinosporangium siamense</name>
    <dbReference type="NCBI Taxonomy" id="1367973"/>
    <lineage>
        <taxon>Bacteria</taxon>
        <taxon>Bacillati</taxon>
        <taxon>Actinomycetota</taxon>
        <taxon>Actinomycetes</taxon>
        <taxon>Streptosporangiales</taxon>
        <taxon>Streptosporangiaceae</taxon>
        <taxon>Sinosporangium</taxon>
    </lineage>
</organism>
<evidence type="ECO:0000256" key="2">
    <source>
        <dbReference type="PROSITE-ProRule" id="PRU00169"/>
    </source>
</evidence>
<gene>
    <name evidence="4" type="ORF">Ssi02_62930</name>
</gene>
<dbReference type="PROSITE" id="PS50110">
    <property type="entry name" value="RESPONSE_REGULATORY"/>
    <property type="match status" value="1"/>
</dbReference>
<dbReference type="InterPro" id="IPR011006">
    <property type="entry name" value="CheY-like_superfamily"/>
</dbReference>
<sequence length="120" mass="12739">MTARRRLLIVDDDPAFRAVARELLDGEAFHVVSEAATGSAGIGAANGVRPEVVLLDVQLPDVSGFDVCLTLMRSHAEISVVLCSVRDASDYGPLVAECGARGFVAKWALSTEELIRVLDG</sequence>
<dbReference type="InterPro" id="IPR050595">
    <property type="entry name" value="Bact_response_regulator"/>
</dbReference>
<accession>A0A919VB31</accession>
<evidence type="ECO:0000259" key="3">
    <source>
        <dbReference type="PROSITE" id="PS50110"/>
    </source>
</evidence>
<dbReference type="InterPro" id="IPR001789">
    <property type="entry name" value="Sig_transdc_resp-reg_receiver"/>
</dbReference>
<evidence type="ECO:0000313" key="4">
    <source>
        <dbReference type="EMBL" id="GII96062.1"/>
    </source>
</evidence>
<keyword evidence="5" id="KW-1185">Reference proteome</keyword>
<dbReference type="AlphaFoldDB" id="A0A919VB31"/>
<evidence type="ECO:0000313" key="5">
    <source>
        <dbReference type="Proteomes" id="UP000606172"/>
    </source>
</evidence>
<evidence type="ECO:0000256" key="1">
    <source>
        <dbReference type="ARBA" id="ARBA00022553"/>
    </source>
</evidence>
<dbReference type="SUPFAM" id="SSF52172">
    <property type="entry name" value="CheY-like"/>
    <property type="match status" value="1"/>
</dbReference>
<name>A0A919VB31_9ACTN</name>
<dbReference type="CDD" id="cd00156">
    <property type="entry name" value="REC"/>
    <property type="match status" value="1"/>
</dbReference>
<dbReference type="RefSeq" id="WP_204031081.1">
    <property type="nucleotide sequence ID" value="NZ_BOOW01000041.1"/>
</dbReference>
<dbReference type="Pfam" id="PF00072">
    <property type="entry name" value="Response_reg"/>
    <property type="match status" value="1"/>
</dbReference>
<proteinExistence type="predicted"/>
<dbReference type="SMART" id="SM00448">
    <property type="entry name" value="REC"/>
    <property type="match status" value="1"/>
</dbReference>
<keyword evidence="1 2" id="KW-0597">Phosphoprotein</keyword>
<feature type="domain" description="Response regulatory" evidence="3">
    <location>
        <begin position="6"/>
        <end position="120"/>
    </location>
</feature>
<dbReference type="PANTHER" id="PTHR44591:SF3">
    <property type="entry name" value="RESPONSE REGULATORY DOMAIN-CONTAINING PROTEIN"/>
    <property type="match status" value="1"/>
</dbReference>
<dbReference type="EMBL" id="BOOW01000041">
    <property type="protein sequence ID" value="GII96062.1"/>
    <property type="molecule type" value="Genomic_DNA"/>
</dbReference>
<dbReference type="Proteomes" id="UP000606172">
    <property type="component" value="Unassembled WGS sequence"/>
</dbReference>
<reference evidence="4" key="1">
    <citation type="submission" date="2021-01" db="EMBL/GenBank/DDBJ databases">
        <title>Whole genome shotgun sequence of Sinosporangium siamense NBRC 109515.</title>
        <authorList>
            <person name="Komaki H."/>
            <person name="Tamura T."/>
        </authorList>
    </citation>
    <scope>NUCLEOTIDE SEQUENCE</scope>
    <source>
        <strain evidence="4">NBRC 109515</strain>
    </source>
</reference>
<feature type="modified residue" description="4-aspartylphosphate" evidence="2">
    <location>
        <position position="56"/>
    </location>
</feature>